<accession>A0A835Z0X8</accession>
<evidence type="ECO:0000313" key="3">
    <source>
        <dbReference type="Proteomes" id="UP000664859"/>
    </source>
</evidence>
<proteinExistence type="predicted"/>
<evidence type="ECO:0000256" key="1">
    <source>
        <dbReference type="SAM" id="Phobius"/>
    </source>
</evidence>
<feature type="transmembrane region" description="Helical" evidence="1">
    <location>
        <begin position="143"/>
        <end position="160"/>
    </location>
</feature>
<dbReference type="Proteomes" id="UP000664859">
    <property type="component" value="Unassembled WGS sequence"/>
</dbReference>
<keyword evidence="1" id="KW-1133">Transmembrane helix</keyword>
<protein>
    <submittedName>
        <fullName evidence="2">Uncharacterized protein</fullName>
    </submittedName>
</protein>
<feature type="transmembrane region" description="Helical" evidence="1">
    <location>
        <begin position="95"/>
        <end position="123"/>
    </location>
</feature>
<dbReference type="EMBL" id="JAFCMP010000146">
    <property type="protein sequence ID" value="KAG5184921.1"/>
    <property type="molecule type" value="Genomic_DNA"/>
</dbReference>
<evidence type="ECO:0000313" key="2">
    <source>
        <dbReference type="EMBL" id="KAG5184921.1"/>
    </source>
</evidence>
<comment type="caution">
    <text evidence="2">The sequence shown here is derived from an EMBL/GenBank/DDBJ whole genome shotgun (WGS) entry which is preliminary data.</text>
</comment>
<dbReference type="AlphaFoldDB" id="A0A835Z0X8"/>
<keyword evidence="1" id="KW-0812">Transmembrane</keyword>
<sequence>MCWSLEVSVLTGAAAWVTAGYIMKRNVRWDRASALFLMAVSSMQFADAFLWWDGMAKGADGTCSTTNWVTSVIFIPLILRAQLAVRQMEMRFKLFTTSVTILVCAILVGLMAFSGTWAPAAAWHYFTNRACSTASLVEHSSPLWGGINMPIFCFIIYFCLAMPPMLASGRAPECLLFVGILSTALSFEDAWSSKFCSLACALGIWYLFYSGPPLPPHTREHVKEKGATRNPFLKFAYAYEKFCFGTAKA</sequence>
<reference evidence="2" key="1">
    <citation type="submission" date="2021-02" db="EMBL/GenBank/DDBJ databases">
        <title>First Annotated Genome of the Yellow-green Alga Tribonema minus.</title>
        <authorList>
            <person name="Mahan K.M."/>
        </authorList>
    </citation>
    <scope>NUCLEOTIDE SEQUENCE</scope>
    <source>
        <strain evidence="2">UTEX B ZZ1240</strain>
    </source>
</reference>
<name>A0A835Z0X8_9STRA</name>
<organism evidence="2 3">
    <name type="scientific">Tribonema minus</name>
    <dbReference type="NCBI Taxonomy" id="303371"/>
    <lineage>
        <taxon>Eukaryota</taxon>
        <taxon>Sar</taxon>
        <taxon>Stramenopiles</taxon>
        <taxon>Ochrophyta</taxon>
        <taxon>PX clade</taxon>
        <taxon>Xanthophyceae</taxon>
        <taxon>Tribonematales</taxon>
        <taxon>Tribonemataceae</taxon>
        <taxon>Tribonema</taxon>
    </lineage>
</organism>
<keyword evidence="3" id="KW-1185">Reference proteome</keyword>
<keyword evidence="1" id="KW-0472">Membrane</keyword>
<feature type="transmembrane region" description="Helical" evidence="1">
    <location>
        <begin position="35"/>
        <end position="52"/>
    </location>
</feature>
<gene>
    <name evidence="2" type="ORF">JKP88DRAFT_313437</name>
</gene>
<feature type="transmembrane region" description="Helical" evidence="1">
    <location>
        <begin position="64"/>
        <end position="83"/>
    </location>
</feature>